<dbReference type="HOGENOM" id="CLU_1612982_0_0_1"/>
<reference evidence="1 2" key="2">
    <citation type="journal article" date="2010" name="Nucleic Acids Res.">
        <title>BeetleBase in 2010: revisions to provide comprehensive genomic information for Tribolium castaneum.</title>
        <authorList>
            <person name="Kim H.S."/>
            <person name="Murphy T."/>
            <person name="Xia J."/>
            <person name="Caragea D."/>
            <person name="Park Y."/>
            <person name="Beeman R.W."/>
            <person name="Lorenzen M.D."/>
            <person name="Butcher S."/>
            <person name="Manak J.R."/>
            <person name="Brown S.J."/>
        </authorList>
    </citation>
    <scope>NUCLEOTIDE SEQUENCE [LARGE SCALE GENOMIC DNA]</scope>
    <source>
        <strain evidence="1 2">Georgia GA2</strain>
    </source>
</reference>
<dbReference type="AlphaFoldDB" id="D7GXW4"/>
<keyword evidence="2" id="KW-1185">Reference proteome</keyword>
<dbReference type="InParanoid" id="D7GXW4"/>
<dbReference type="Proteomes" id="UP000007266">
    <property type="component" value="Unassembled WGS sequence"/>
</dbReference>
<protein>
    <submittedName>
        <fullName evidence="1">Uncharacterized protein</fullName>
    </submittedName>
</protein>
<proteinExistence type="predicted"/>
<reference evidence="1 2" key="1">
    <citation type="journal article" date="2008" name="Nature">
        <title>The genome of the model beetle and pest Tribolium castaneum.</title>
        <authorList>
            <consortium name="Tribolium Genome Sequencing Consortium"/>
            <person name="Richards S."/>
            <person name="Gibbs R.A."/>
            <person name="Weinstock G.M."/>
            <person name="Brown S.J."/>
            <person name="Denell R."/>
            <person name="Beeman R.W."/>
            <person name="Gibbs R."/>
            <person name="Beeman R.W."/>
            <person name="Brown S.J."/>
            <person name="Bucher G."/>
            <person name="Friedrich M."/>
            <person name="Grimmelikhuijzen C.J."/>
            <person name="Klingler M."/>
            <person name="Lorenzen M."/>
            <person name="Richards S."/>
            <person name="Roth S."/>
            <person name="Schroder R."/>
            <person name="Tautz D."/>
            <person name="Zdobnov E.M."/>
            <person name="Muzny D."/>
            <person name="Gibbs R.A."/>
            <person name="Weinstock G.M."/>
            <person name="Attaway T."/>
            <person name="Bell S."/>
            <person name="Buhay C.J."/>
            <person name="Chandrabose M.N."/>
            <person name="Chavez D."/>
            <person name="Clerk-Blankenburg K.P."/>
            <person name="Cree A."/>
            <person name="Dao M."/>
            <person name="Davis C."/>
            <person name="Chacko J."/>
            <person name="Dinh H."/>
            <person name="Dugan-Rocha S."/>
            <person name="Fowler G."/>
            <person name="Garner T.T."/>
            <person name="Garnes J."/>
            <person name="Gnirke A."/>
            <person name="Hawes A."/>
            <person name="Hernandez J."/>
            <person name="Hines S."/>
            <person name="Holder M."/>
            <person name="Hume J."/>
            <person name="Jhangiani S.N."/>
            <person name="Joshi V."/>
            <person name="Khan Z.M."/>
            <person name="Jackson L."/>
            <person name="Kovar C."/>
            <person name="Kowis A."/>
            <person name="Lee S."/>
            <person name="Lewis L.R."/>
            <person name="Margolis J."/>
            <person name="Morgan M."/>
            <person name="Nazareth L.V."/>
            <person name="Nguyen N."/>
            <person name="Okwuonu G."/>
            <person name="Parker D."/>
            <person name="Richards S."/>
            <person name="Ruiz S.J."/>
            <person name="Santibanez J."/>
            <person name="Savard J."/>
            <person name="Scherer S.E."/>
            <person name="Schneider B."/>
            <person name="Sodergren E."/>
            <person name="Tautz D."/>
            <person name="Vattahil S."/>
            <person name="Villasana D."/>
            <person name="White C.S."/>
            <person name="Wright R."/>
            <person name="Park Y."/>
            <person name="Beeman R.W."/>
            <person name="Lord J."/>
            <person name="Oppert B."/>
            <person name="Lorenzen M."/>
            <person name="Brown S."/>
            <person name="Wang L."/>
            <person name="Savard J."/>
            <person name="Tautz D."/>
            <person name="Richards S."/>
            <person name="Weinstock G."/>
            <person name="Gibbs R.A."/>
            <person name="Liu Y."/>
            <person name="Worley K."/>
            <person name="Weinstock G."/>
            <person name="Elsik C.G."/>
            <person name="Reese J.T."/>
            <person name="Elhaik E."/>
            <person name="Landan G."/>
            <person name="Graur D."/>
            <person name="Arensburger P."/>
            <person name="Atkinson P."/>
            <person name="Beeman R.W."/>
            <person name="Beidler J."/>
            <person name="Brown S.J."/>
            <person name="Demuth J.P."/>
            <person name="Drury D.W."/>
            <person name="Du Y.Z."/>
            <person name="Fujiwara H."/>
            <person name="Lorenzen M."/>
            <person name="Maselli V."/>
            <person name="Osanai M."/>
            <person name="Park Y."/>
            <person name="Robertson H.M."/>
            <person name="Tu Z."/>
            <person name="Wang J.J."/>
            <person name="Wang S."/>
            <person name="Richards S."/>
            <person name="Song H."/>
            <person name="Zhang L."/>
            <person name="Sodergren E."/>
            <person name="Werner D."/>
            <person name="Stanke M."/>
            <person name="Morgenstern B."/>
            <person name="Solovyev V."/>
            <person name="Kosarev P."/>
            <person name="Brown G."/>
            <person name="Chen H.C."/>
            <person name="Ermolaeva O."/>
            <person name="Hlavina W."/>
            <person name="Kapustin Y."/>
            <person name="Kiryutin B."/>
            <person name="Kitts P."/>
            <person name="Maglott D."/>
            <person name="Pruitt K."/>
            <person name="Sapojnikov V."/>
            <person name="Souvorov A."/>
            <person name="Mackey A.J."/>
            <person name="Waterhouse R.M."/>
            <person name="Wyder S."/>
            <person name="Zdobnov E.M."/>
            <person name="Zdobnov E.M."/>
            <person name="Wyder S."/>
            <person name="Kriventseva E.V."/>
            <person name="Kadowaki T."/>
            <person name="Bork P."/>
            <person name="Aranda M."/>
            <person name="Bao R."/>
            <person name="Beermann A."/>
            <person name="Berns N."/>
            <person name="Bolognesi R."/>
            <person name="Bonneton F."/>
            <person name="Bopp D."/>
            <person name="Brown S.J."/>
            <person name="Bucher G."/>
            <person name="Butts T."/>
            <person name="Chaumot A."/>
            <person name="Denell R.E."/>
            <person name="Ferrier D.E."/>
            <person name="Friedrich M."/>
            <person name="Gordon C.M."/>
            <person name="Jindra M."/>
            <person name="Klingler M."/>
            <person name="Lan Q."/>
            <person name="Lattorff H.M."/>
            <person name="Laudet V."/>
            <person name="von Levetsow C."/>
            <person name="Liu Z."/>
            <person name="Lutz R."/>
            <person name="Lynch J.A."/>
            <person name="da Fonseca R.N."/>
            <person name="Posnien N."/>
            <person name="Reuter R."/>
            <person name="Roth S."/>
            <person name="Savard J."/>
            <person name="Schinko J.B."/>
            <person name="Schmitt C."/>
            <person name="Schoppmeier M."/>
            <person name="Schroder R."/>
            <person name="Shippy T.D."/>
            <person name="Simonnet F."/>
            <person name="Marques-Souza H."/>
            <person name="Tautz D."/>
            <person name="Tomoyasu Y."/>
            <person name="Trauner J."/>
            <person name="Van der Zee M."/>
            <person name="Vervoort M."/>
            <person name="Wittkopp N."/>
            <person name="Wimmer E.A."/>
            <person name="Yang X."/>
            <person name="Jones A.K."/>
            <person name="Sattelle D.B."/>
            <person name="Ebert P.R."/>
            <person name="Nelson D."/>
            <person name="Scott J.G."/>
            <person name="Beeman R.W."/>
            <person name="Muthukrishnan S."/>
            <person name="Kramer K.J."/>
            <person name="Arakane Y."/>
            <person name="Beeman R.W."/>
            <person name="Zhu Q."/>
            <person name="Hogenkamp D."/>
            <person name="Dixit R."/>
            <person name="Oppert B."/>
            <person name="Jiang H."/>
            <person name="Zou Z."/>
            <person name="Marshall J."/>
            <person name="Elpidina E."/>
            <person name="Vinokurov K."/>
            <person name="Oppert C."/>
            <person name="Zou Z."/>
            <person name="Evans J."/>
            <person name="Lu Z."/>
            <person name="Zhao P."/>
            <person name="Sumathipala N."/>
            <person name="Altincicek B."/>
            <person name="Vilcinskas A."/>
            <person name="Williams M."/>
            <person name="Hultmark D."/>
            <person name="Hetru C."/>
            <person name="Jiang H."/>
            <person name="Grimmelikhuijzen C.J."/>
            <person name="Hauser F."/>
            <person name="Cazzamali G."/>
            <person name="Williamson M."/>
            <person name="Park Y."/>
            <person name="Li B."/>
            <person name="Tanaka Y."/>
            <person name="Predel R."/>
            <person name="Neupert S."/>
            <person name="Schachtner J."/>
            <person name="Verleyen P."/>
            <person name="Raible F."/>
            <person name="Bork P."/>
            <person name="Friedrich M."/>
            <person name="Walden K.K."/>
            <person name="Robertson H.M."/>
            <person name="Angeli S."/>
            <person name="Foret S."/>
            <person name="Bucher G."/>
            <person name="Schuetz S."/>
            <person name="Maleszka R."/>
            <person name="Wimmer E.A."/>
            <person name="Beeman R.W."/>
            <person name="Lorenzen M."/>
            <person name="Tomoyasu Y."/>
            <person name="Miller S.C."/>
            <person name="Grossmann D."/>
            <person name="Bucher G."/>
        </authorList>
    </citation>
    <scope>NUCLEOTIDE SEQUENCE [LARGE SCALE GENOMIC DNA]</scope>
    <source>
        <strain evidence="1 2">Georgia GA2</strain>
    </source>
</reference>
<evidence type="ECO:0000313" key="1">
    <source>
        <dbReference type="EMBL" id="EFA13597.1"/>
    </source>
</evidence>
<accession>D7GXW4</accession>
<gene>
    <name evidence="1" type="primary">GLEAN_10729</name>
    <name evidence="1" type="ORF">TcasGA2_TC010729</name>
</gene>
<evidence type="ECO:0000313" key="2">
    <source>
        <dbReference type="Proteomes" id="UP000007266"/>
    </source>
</evidence>
<organism evidence="1 2">
    <name type="scientific">Tribolium castaneum</name>
    <name type="common">Red flour beetle</name>
    <dbReference type="NCBI Taxonomy" id="7070"/>
    <lineage>
        <taxon>Eukaryota</taxon>
        <taxon>Metazoa</taxon>
        <taxon>Ecdysozoa</taxon>
        <taxon>Arthropoda</taxon>
        <taxon>Hexapoda</taxon>
        <taxon>Insecta</taxon>
        <taxon>Pterygota</taxon>
        <taxon>Neoptera</taxon>
        <taxon>Endopterygota</taxon>
        <taxon>Coleoptera</taxon>
        <taxon>Polyphaga</taxon>
        <taxon>Cucujiformia</taxon>
        <taxon>Tenebrionidae</taxon>
        <taxon>Tenebrionidae incertae sedis</taxon>
        <taxon>Tribolium</taxon>
    </lineage>
</organism>
<sequence length="165" mass="19087">MRRPEHVWLKLSDGREEMERSCDIFTVKVVIDSRPRLPDNHVGGVLNLSLSVHKASDSRQIMLVYDVCPALDLLMELRCDRINLRERTWDGATIYGRWTRSLHPFSDQYVIAMISRYCAFLNAAAKVNSIVVVNLLNILQTAEVQHRCWTSFSVFRPTNANKHME</sequence>
<name>D7GXW4_TRICA</name>
<dbReference type="EMBL" id="KQ971624">
    <property type="protein sequence ID" value="EFA13597.1"/>
    <property type="molecule type" value="Genomic_DNA"/>
</dbReference>